<feature type="chain" id="PRO_5035820775" evidence="1">
    <location>
        <begin position="17"/>
        <end position="182"/>
    </location>
</feature>
<reference evidence="2" key="1">
    <citation type="submission" date="2020-10" db="EMBL/GenBank/DDBJ databases">
        <authorList>
            <person name="Kikuchi T."/>
        </authorList>
    </citation>
    <scope>NUCLEOTIDE SEQUENCE</scope>
    <source>
        <strain evidence="2">NKZ352</strain>
    </source>
</reference>
<evidence type="ECO:0000313" key="2">
    <source>
        <dbReference type="EMBL" id="CAD6194657.1"/>
    </source>
</evidence>
<keyword evidence="1" id="KW-0732">Signal</keyword>
<sequence>MIHGVLLVSLLPVAFALPPPEGVHLKRARHLPASHEDKQLEPPPNLKIRSRMMAAMNSNRSTASPEKPERPLVFTKFRKINKGEQKPTIEVITSAPSTTVKPEKTGKDSGERVNLAVRPFLQTNFVDANGHIVHDVIAIPIRVSDGHIHAITRKPNATASSAAVEAEDKDVSVKFQPSQTAL</sequence>
<dbReference type="Proteomes" id="UP000835052">
    <property type="component" value="Unassembled WGS sequence"/>
</dbReference>
<organism evidence="2 3">
    <name type="scientific">Caenorhabditis auriculariae</name>
    <dbReference type="NCBI Taxonomy" id="2777116"/>
    <lineage>
        <taxon>Eukaryota</taxon>
        <taxon>Metazoa</taxon>
        <taxon>Ecdysozoa</taxon>
        <taxon>Nematoda</taxon>
        <taxon>Chromadorea</taxon>
        <taxon>Rhabditida</taxon>
        <taxon>Rhabditina</taxon>
        <taxon>Rhabditomorpha</taxon>
        <taxon>Rhabditoidea</taxon>
        <taxon>Rhabditidae</taxon>
        <taxon>Peloderinae</taxon>
        <taxon>Caenorhabditis</taxon>
    </lineage>
</organism>
<dbReference type="OrthoDB" id="5842817at2759"/>
<gene>
    <name evidence="2" type="ORF">CAUJ_LOCUS10576</name>
</gene>
<evidence type="ECO:0000256" key="1">
    <source>
        <dbReference type="SAM" id="SignalP"/>
    </source>
</evidence>
<protein>
    <submittedName>
        <fullName evidence="2">Uncharacterized protein</fullName>
    </submittedName>
</protein>
<name>A0A8S1HHP6_9PELO</name>
<dbReference type="EMBL" id="CAJGYM010000046">
    <property type="protein sequence ID" value="CAD6194657.1"/>
    <property type="molecule type" value="Genomic_DNA"/>
</dbReference>
<dbReference type="AlphaFoldDB" id="A0A8S1HHP6"/>
<feature type="signal peptide" evidence="1">
    <location>
        <begin position="1"/>
        <end position="16"/>
    </location>
</feature>
<evidence type="ECO:0000313" key="3">
    <source>
        <dbReference type="Proteomes" id="UP000835052"/>
    </source>
</evidence>
<accession>A0A8S1HHP6</accession>
<keyword evidence="3" id="KW-1185">Reference proteome</keyword>
<comment type="caution">
    <text evidence="2">The sequence shown here is derived from an EMBL/GenBank/DDBJ whole genome shotgun (WGS) entry which is preliminary data.</text>
</comment>
<proteinExistence type="predicted"/>